<feature type="region of interest" description="Disordered" evidence="1">
    <location>
        <begin position="29"/>
        <end position="53"/>
    </location>
</feature>
<feature type="domain" description="DUF3298" evidence="2">
    <location>
        <begin position="212"/>
        <end position="296"/>
    </location>
</feature>
<feature type="domain" description="Deacetylase PdaC" evidence="3">
    <location>
        <begin position="108"/>
        <end position="184"/>
    </location>
</feature>
<protein>
    <submittedName>
        <fullName evidence="4">DUF3298 and DUF4163 domain-containing protein</fullName>
    </submittedName>
</protein>
<name>A0A9D2RM24_9FIRM</name>
<dbReference type="Pfam" id="PF11738">
    <property type="entry name" value="DUF3298"/>
    <property type="match status" value="1"/>
</dbReference>
<dbReference type="Gene3D" id="3.90.640.20">
    <property type="entry name" value="Heat-shock cognate protein, ATPase"/>
    <property type="match status" value="1"/>
</dbReference>
<dbReference type="InterPro" id="IPR037126">
    <property type="entry name" value="PdaC/RsiV-like_sf"/>
</dbReference>
<organism evidence="4 5">
    <name type="scientific">Candidatus Enterocloster faecavium</name>
    <dbReference type="NCBI Taxonomy" id="2838560"/>
    <lineage>
        <taxon>Bacteria</taxon>
        <taxon>Bacillati</taxon>
        <taxon>Bacillota</taxon>
        <taxon>Clostridia</taxon>
        <taxon>Lachnospirales</taxon>
        <taxon>Lachnospiraceae</taxon>
        <taxon>Enterocloster</taxon>
    </lineage>
</organism>
<sequence length="300" mass="32913">MKEQDFSILEDLKKEYQNIPVPPEARERILKGIKQAHEAPAPDGPKAAEPKPAGKGLLRILRPTAATAAAAAAAITLLANVSPVTAQAMEQIPVIRSIAKVVTFRTFEEEQNGYQANISIPQITDGGEGQESVNRSIEEYAQELIALYEKEVAKRQGQEGHYSIDSSYEVVSDTDRYLSIQINTTVTMASGAQFVKIFTIDRKTGEILSLMDVLGNDSGRLEAVSQNIKEQMRAQMAADSQISYFLDSDMPDTDFKGLTGQENFYFNSSGELVIVFDEYEVAPGYMGAVSFTIPKSVTEN</sequence>
<dbReference type="Pfam" id="PF13739">
    <property type="entry name" value="PdaC"/>
    <property type="match status" value="1"/>
</dbReference>
<dbReference type="InterPro" id="IPR025303">
    <property type="entry name" value="PdaC"/>
</dbReference>
<dbReference type="AlphaFoldDB" id="A0A9D2RM24"/>
<dbReference type="Proteomes" id="UP000886804">
    <property type="component" value="Unassembled WGS sequence"/>
</dbReference>
<evidence type="ECO:0000256" key="1">
    <source>
        <dbReference type="SAM" id="MobiDB-lite"/>
    </source>
</evidence>
<reference evidence="4" key="2">
    <citation type="submission" date="2021-04" db="EMBL/GenBank/DDBJ databases">
        <authorList>
            <person name="Gilroy R."/>
        </authorList>
    </citation>
    <scope>NUCLEOTIDE SEQUENCE</scope>
    <source>
        <strain evidence="4">CHK188-4685</strain>
    </source>
</reference>
<evidence type="ECO:0000313" key="5">
    <source>
        <dbReference type="Proteomes" id="UP000886804"/>
    </source>
</evidence>
<dbReference type="InterPro" id="IPR021729">
    <property type="entry name" value="DUF3298"/>
</dbReference>
<evidence type="ECO:0000259" key="2">
    <source>
        <dbReference type="Pfam" id="PF11738"/>
    </source>
</evidence>
<dbReference type="EMBL" id="DWYS01000146">
    <property type="protein sequence ID" value="HJB08660.1"/>
    <property type="molecule type" value="Genomic_DNA"/>
</dbReference>
<evidence type="ECO:0000259" key="3">
    <source>
        <dbReference type="Pfam" id="PF13739"/>
    </source>
</evidence>
<evidence type="ECO:0000313" key="4">
    <source>
        <dbReference type="EMBL" id="HJB08660.1"/>
    </source>
</evidence>
<reference evidence="4" key="1">
    <citation type="journal article" date="2021" name="PeerJ">
        <title>Extensive microbial diversity within the chicken gut microbiome revealed by metagenomics and culture.</title>
        <authorList>
            <person name="Gilroy R."/>
            <person name="Ravi A."/>
            <person name="Getino M."/>
            <person name="Pursley I."/>
            <person name="Horton D.L."/>
            <person name="Alikhan N.F."/>
            <person name="Baker D."/>
            <person name="Gharbi K."/>
            <person name="Hall N."/>
            <person name="Watson M."/>
            <person name="Adriaenssens E.M."/>
            <person name="Foster-Nyarko E."/>
            <person name="Jarju S."/>
            <person name="Secka A."/>
            <person name="Antonio M."/>
            <person name="Oren A."/>
            <person name="Chaudhuri R.R."/>
            <person name="La Ragione R."/>
            <person name="Hildebrand F."/>
            <person name="Pallen M.J."/>
        </authorList>
    </citation>
    <scope>NUCLEOTIDE SEQUENCE</scope>
    <source>
        <strain evidence="4">CHK188-4685</strain>
    </source>
</reference>
<comment type="caution">
    <text evidence="4">The sequence shown here is derived from an EMBL/GenBank/DDBJ whole genome shotgun (WGS) entry which is preliminary data.</text>
</comment>
<accession>A0A9D2RM24</accession>
<proteinExistence type="predicted"/>
<dbReference type="Gene3D" id="3.30.565.40">
    <property type="entry name" value="Fervidobacterium nodosum Rt17-B1 like"/>
    <property type="match status" value="1"/>
</dbReference>
<gene>
    <name evidence="4" type="ORF">H9716_12495</name>
</gene>